<comment type="subcellular location">
    <subcellularLocation>
        <location evidence="1">Membrane</location>
        <topology evidence="1">Multi-pass membrane protein</topology>
    </subcellularLocation>
</comment>
<comment type="caution">
    <text evidence="9">The sequence shown here is derived from an EMBL/GenBank/DDBJ whole genome shotgun (WGS) entry which is preliminary data.</text>
</comment>
<dbReference type="AlphaFoldDB" id="A0A8J5X504"/>
<gene>
    <name evidence="9" type="ORF">KFE25_003041</name>
</gene>
<feature type="chain" id="PRO_5035200673" evidence="8">
    <location>
        <begin position="21"/>
        <end position="332"/>
    </location>
</feature>
<evidence type="ECO:0000256" key="5">
    <source>
        <dbReference type="ARBA" id="ARBA00023136"/>
    </source>
</evidence>
<evidence type="ECO:0000256" key="8">
    <source>
        <dbReference type="SAM" id="SignalP"/>
    </source>
</evidence>
<dbReference type="OrthoDB" id="430207at2759"/>
<evidence type="ECO:0000256" key="7">
    <source>
        <dbReference type="SAM" id="MobiDB-lite"/>
    </source>
</evidence>
<feature type="signal peptide" evidence="8">
    <location>
        <begin position="1"/>
        <end position="20"/>
    </location>
</feature>
<evidence type="ECO:0000256" key="6">
    <source>
        <dbReference type="RuleBase" id="RU363053"/>
    </source>
</evidence>
<keyword evidence="3" id="KW-0812">Transmembrane</keyword>
<dbReference type="GO" id="GO:0016020">
    <property type="term" value="C:membrane"/>
    <property type="evidence" value="ECO:0007669"/>
    <property type="project" value="UniProtKB-SubCell"/>
</dbReference>
<evidence type="ECO:0000256" key="2">
    <source>
        <dbReference type="ARBA" id="ARBA00006824"/>
    </source>
</evidence>
<proteinExistence type="inferred from homology"/>
<dbReference type="Proteomes" id="UP000751190">
    <property type="component" value="Unassembled WGS sequence"/>
</dbReference>
<dbReference type="Pfam" id="PF04117">
    <property type="entry name" value="Mpv17_PMP22"/>
    <property type="match status" value="1"/>
</dbReference>
<comment type="similarity">
    <text evidence="2 6">Belongs to the peroxisomal membrane protein PXMP2/4 family.</text>
</comment>
<evidence type="ECO:0000256" key="4">
    <source>
        <dbReference type="ARBA" id="ARBA00022989"/>
    </source>
</evidence>
<dbReference type="InterPro" id="IPR007248">
    <property type="entry name" value="Mpv17_PMP22"/>
</dbReference>
<name>A0A8J5X504_DIALT</name>
<evidence type="ECO:0000256" key="1">
    <source>
        <dbReference type="ARBA" id="ARBA00004141"/>
    </source>
</evidence>
<dbReference type="GO" id="GO:0005737">
    <property type="term" value="C:cytoplasm"/>
    <property type="evidence" value="ECO:0007669"/>
    <property type="project" value="TreeGrafter"/>
</dbReference>
<evidence type="ECO:0000256" key="3">
    <source>
        <dbReference type="ARBA" id="ARBA00022692"/>
    </source>
</evidence>
<organism evidence="9 10">
    <name type="scientific">Diacronema lutheri</name>
    <name type="common">Unicellular marine alga</name>
    <name type="synonym">Monochrysis lutheri</name>
    <dbReference type="NCBI Taxonomy" id="2081491"/>
    <lineage>
        <taxon>Eukaryota</taxon>
        <taxon>Haptista</taxon>
        <taxon>Haptophyta</taxon>
        <taxon>Pavlovophyceae</taxon>
        <taxon>Pavlovales</taxon>
        <taxon>Pavlovaceae</taxon>
        <taxon>Diacronema</taxon>
    </lineage>
</organism>
<keyword evidence="10" id="KW-1185">Reference proteome</keyword>
<keyword evidence="8" id="KW-0732">Signal</keyword>
<dbReference type="EMBL" id="JAGTXO010000050">
    <property type="protein sequence ID" value="KAG8458506.1"/>
    <property type="molecule type" value="Genomic_DNA"/>
</dbReference>
<dbReference type="PANTHER" id="PTHR11266:SF121">
    <property type="entry name" value="OS09G0315000 PROTEIN"/>
    <property type="match status" value="1"/>
</dbReference>
<keyword evidence="4" id="KW-1133">Transmembrane helix</keyword>
<feature type="compositionally biased region" description="Polar residues" evidence="7">
    <location>
        <begin position="71"/>
        <end position="80"/>
    </location>
</feature>
<dbReference type="PANTHER" id="PTHR11266">
    <property type="entry name" value="PEROXISOMAL MEMBRANE PROTEIN 2, PXMP2 MPV17"/>
    <property type="match status" value="1"/>
</dbReference>
<sequence length="332" mass="35605">MRLLGSLCALVAFAVVPSLGGPALRPPRLALRAPYPPLARARCGARMGAGGTSGAERSARKGARGGGGVTPATQPASSQAPMRELFTPGFEAPLGGQVDTRTLNAALNFAGLAVVVLAVVVKLLTVDAEISRGWTWFEIVSRLPSDNWSDYTSFLTASPVLTKAITSGTVYALGDILAQSTEGKGLADLDRVRTVRSSLCGFTLHGPLSHLWYIFAERLFDLLHWGAWYFVPLKILTDQLTWGALWNALYIAAIGLTSGRALPTIQGEIKETVFPLIRDGLKLWCPAHMITYGVVPIENRLLWVDLVEILWVVILSTTASASKQARESNGVA</sequence>
<feature type="region of interest" description="Disordered" evidence="7">
    <location>
        <begin position="46"/>
        <end position="80"/>
    </location>
</feature>
<accession>A0A8J5X504</accession>
<reference evidence="9" key="1">
    <citation type="submission" date="2021-05" db="EMBL/GenBank/DDBJ databases">
        <title>The genome of the haptophyte Pavlova lutheri (Diacronema luteri, Pavlovales) - a model for lipid biosynthesis in eukaryotic algae.</title>
        <authorList>
            <person name="Hulatt C.J."/>
            <person name="Posewitz M.C."/>
        </authorList>
    </citation>
    <scope>NUCLEOTIDE SEQUENCE</scope>
    <source>
        <strain evidence="9">NIVA-4/92</strain>
    </source>
</reference>
<evidence type="ECO:0000313" key="10">
    <source>
        <dbReference type="Proteomes" id="UP000751190"/>
    </source>
</evidence>
<evidence type="ECO:0000313" key="9">
    <source>
        <dbReference type="EMBL" id="KAG8458506.1"/>
    </source>
</evidence>
<protein>
    <submittedName>
        <fullName evidence="9">Uncharacterized protein</fullName>
    </submittedName>
</protein>
<keyword evidence="5" id="KW-0472">Membrane</keyword>